<dbReference type="EMBL" id="PIPR01000001">
    <property type="protein sequence ID" value="RUO42136.1"/>
    <property type="molecule type" value="Genomic_DNA"/>
</dbReference>
<evidence type="ECO:0000256" key="3">
    <source>
        <dbReference type="ARBA" id="ARBA00023225"/>
    </source>
</evidence>
<protein>
    <recommendedName>
        <fullName evidence="2">Flagellar biosynthetic protein FlhB</fullName>
    </recommendedName>
</protein>
<keyword evidence="5" id="KW-0966">Cell projection</keyword>
<dbReference type="PANTHER" id="PTHR30531:SF12">
    <property type="entry name" value="FLAGELLAR BIOSYNTHETIC PROTEIN FLHB"/>
    <property type="match status" value="1"/>
</dbReference>
<sequence>MSDSENRKQRAIALRYQAFDQAPKVIAKGEGELAKKIIETAQAHGVFIHDDPQLVDLLCQLDLDDYVPQMLWDVVSELLVWVRNIDKNQTSLPE</sequence>
<name>A0A7Z6ZVT1_9GAMM</name>
<evidence type="ECO:0000313" key="6">
    <source>
        <dbReference type="Proteomes" id="UP000287766"/>
    </source>
</evidence>
<dbReference type="Pfam" id="PF01312">
    <property type="entry name" value="Bac_export_2"/>
    <property type="match status" value="1"/>
</dbReference>
<dbReference type="Proteomes" id="UP000287766">
    <property type="component" value="Unassembled WGS sequence"/>
</dbReference>
<dbReference type="InterPro" id="IPR006135">
    <property type="entry name" value="T3SS_substrate_exporter"/>
</dbReference>
<evidence type="ECO:0000313" key="5">
    <source>
        <dbReference type="EMBL" id="RUO42136.1"/>
    </source>
</evidence>
<comment type="caution">
    <text evidence="5">The sequence shown here is derived from an EMBL/GenBank/DDBJ whole genome shotgun (WGS) entry which is preliminary data.</text>
</comment>
<dbReference type="InterPro" id="IPR029025">
    <property type="entry name" value="T3SS_substrate_exporter_C"/>
</dbReference>
<keyword evidence="5" id="KW-0969">Cilium</keyword>
<dbReference type="Gene3D" id="3.40.1690.10">
    <property type="entry name" value="secretion proteins EscU"/>
    <property type="match status" value="1"/>
</dbReference>
<dbReference type="AlphaFoldDB" id="A0A7Z6ZVT1"/>
<accession>A0A7Z6ZVT1</accession>
<dbReference type="GO" id="GO:0005886">
    <property type="term" value="C:plasma membrane"/>
    <property type="evidence" value="ECO:0007669"/>
    <property type="project" value="TreeGrafter"/>
</dbReference>
<dbReference type="RefSeq" id="WP_169930858.1">
    <property type="nucleotide sequence ID" value="NZ_PIPR01000001.1"/>
</dbReference>
<proteinExistence type="inferred from homology"/>
<keyword evidence="5" id="KW-0282">Flagellum</keyword>
<keyword evidence="6" id="KW-1185">Reference proteome</keyword>
<dbReference type="PANTHER" id="PTHR30531">
    <property type="entry name" value="FLAGELLAR BIOSYNTHETIC PROTEIN FLHB"/>
    <property type="match status" value="1"/>
</dbReference>
<evidence type="ECO:0000256" key="4">
    <source>
        <dbReference type="ARBA" id="ARBA00025078"/>
    </source>
</evidence>
<keyword evidence="3" id="KW-0813">Transport</keyword>
<keyword evidence="3" id="KW-1006">Bacterial flagellum protein export</keyword>
<evidence type="ECO:0000256" key="1">
    <source>
        <dbReference type="ARBA" id="ARBA00010690"/>
    </source>
</evidence>
<comment type="similarity">
    <text evidence="1">Belongs to the type III secretion exporter family.</text>
</comment>
<keyword evidence="3" id="KW-0653">Protein transport</keyword>
<dbReference type="SUPFAM" id="SSF160544">
    <property type="entry name" value="EscU C-terminal domain-like"/>
    <property type="match status" value="1"/>
</dbReference>
<dbReference type="GO" id="GO:0009306">
    <property type="term" value="P:protein secretion"/>
    <property type="evidence" value="ECO:0007669"/>
    <property type="project" value="InterPro"/>
</dbReference>
<organism evidence="5 6">
    <name type="scientific">Pseudidiomarina aestuarii</name>
    <dbReference type="NCBI Taxonomy" id="624146"/>
    <lineage>
        <taxon>Bacteria</taxon>
        <taxon>Pseudomonadati</taxon>
        <taxon>Pseudomonadota</taxon>
        <taxon>Gammaproteobacteria</taxon>
        <taxon>Alteromonadales</taxon>
        <taxon>Idiomarinaceae</taxon>
        <taxon>Pseudidiomarina</taxon>
    </lineage>
</organism>
<evidence type="ECO:0000256" key="2">
    <source>
        <dbReference type="ARBA" id="ARBA00021622"/>
    </source>
</evidence>
<comment type="function">
    <text evidence="4">Required for formation of the rod structure in the basal body of the flagellar apparatus. Together with FliI and FliH, may constitute the export apparatus of flagellin.</text>
</comment>
<reference evidence="6" key="1">
    <citation type="journal article" date="2018" name="Front. Microbiol.">
        <title>Genome-Based Analysis Reveals the Taxonomy and Diversity of the Family Idiomarinaceae.</title>
        <authorList>
            <person name="Liu Y."/>
            <person name="Lai Q."/>
            <person name="Shao Z."/>
        </authorList>
    </citation>
    <scope>NUCLEOTIDE SEQUENCE [LARGE SCALE GENOMIC DNA]</scope>
    <source>
        <strain evidence="6">KYW314</strain>
    </source>
</reference>
<gene>
    <name evidence="5" type="ORF">CWE22_08310</name>
</gene>